<protein>
    <submittedName>
        <fullName evidence="1">Uncharacterized protein</fullName>
    </submittedName>
</protein>
<evidence type="ECO:0000313" key="2">
    <source>
        <dbReference type="Proteomes" id="UP000015102"/>
    </source>
</evidence>
<keyword evidence="2" id="KW-1185">Reference proteome</keyword>
<sequence>RLLLKPLQGYHLNRGFCCSLVFGWQYPVSDILGLRYCGDEKNLRFEGIPFSGCTKLPASGDETGSQLLQRSSG</sequence>
<name>T1GHT0_MEGSC</name>
<dbReference type="EnsemblMetazoa" id="MESCA002991-RA">
    <property type="protein sequence ID" value="MESCA002991-PA"/>
    <property type="gene ID" value="MESCA002991"/>
</dbReference>
<evidence type="ECO:0000313" key="1">
    <source>
        <dbReference type="EnsemblMetazoa" id="MESCA002991-PA"/>
    </source>
</evidence>
<dbReference type="Proteomes" id="UP000015102">
    <property type="component" value="Unassembled WGS sequence"/>
</dbReference>
<dbReference type="EMBL" id="CAQQ02045846">
    <property type="status" value="NOT_ANNOTATED_CDS"/>
    <property type="molecule type" value="Genomic_DNA"/>
</dbReference>
<accession>T1GHT0</accession>
<dbReference type="EMBL" id="CAQQ02045847">
    <property type="status" value="NOT_ANNOTATED_CDS"/>
    <property type="molecule type" value="Genomic_DNA"/>
</dbReference>
<reference evidence="2" key="1">
    <citation type="submission" date="2013-02" db="EMBL/GenBank/DDBJ databases">
        <authorList>
            <person name="Hughes D."/>
        </authorList>
    </citation>
    <scope>NUCLEOTIDE SEQUENCE</scope>
    <source>
        <strain>Durham</strain>
        <strain evidence="2">NC isolate 2 -- Noor lab</strain>
    </source>
</reference>
<organism evidence="1 2">
    <name type="scientific">Megaselia scalaris</name>
    <name type="common">Humpbacked fly</name>
    <name type="synonym">Phora scalaris</name>
    <dbReference type="NCBI Taxonomy" id="36166"/>
    <lineage>
        <taxon>Eukaryota</taxon>
        <taxon>Metazoa</taxon>
        <taxon>Ecdysozoa</taxon>
        <taxon>Arthropoda</taxon>
        <taxon>Hexapoda</taxon>
        <taxon>Insecta</taxon>
        <taxon>Pterygota</taxon>
        <taxon>Neoptera</taxon>
        <taxon>Endopterygota</taxon>
        <taxon>Diptera</taxon>
        <taxon>Brachycera</taxon>
        <taxon>Muscomorpha</taxon>
        <taxon>Platypezoidea</taxon>
        <taxon>Phoridae</taxon>
        <taxon>Megaseliini</taxon>
        <taxon>Megaselia</taxon>
    </lineage>
</organism>
<dbReference type="AlphaFoldDB" id="T1GHT0"/>
<proteinExistence type="predicted"/>
<reference evidence="1" key="2">
    <citation type="submission" date="2015-06" db="UniProtKB">
        <authorList>
            <consortium name="EnsemblMetazoa"/>
        </authorList>
    </citation>
    <scope>IDENTIFICATION</scope>
</reference>
<dbReference type="HOGENOM" id="CLU_2712020_0_0_1"/>